<dbReference type="AlphaFoldDB" id="A0A938BT70"/>
<dbReference type="SUPFAM" id="SSF50475">
    <property type="entry name" value="FMN-binding split barrel"/>
    <property type="match status" value="1"/>
</dbReference>
<evidence type="ECO:0000313" key="3">
    <source>
        <dbReference type="EMBL" id="MBM3331484.1"/>
    </source>
</evidence>
<dbReference type="InterPro" id="IPR012349">
    <property type="entry name" value="Split_barrel_FMN-bd"/>
</dbReference>
<evidence type="ECO:0000256" key="1">
    <source>
        <dbReference type="ARBA" id="ARBA00038054"/>
    </source>
</evidence>
<feature type="domain" description="Flavin reductase like" evidence="2">
    <location>
        <begin position="26"/>
        <end position="164"/>
    </location>
</feature>
<sequence>MASEFVRTDPYKLKDNVFKLIDLDWMLVTAGTPRRWNTMTASWGGLGVLWNRPVSFVFVRPTRYTYEFMEEHERFTLSFFPKTYRKALVFCGSKSGRDYDKAKETGLEPVSPFKDTVAFRQARLVLVCRKLYTTDIDPQRFLDPQTDIHYPKKDYHRVYIGEITRSLVKVGK</sequence>
<accession>A0A938BT70</accession>
<dbReference type="EMBL" id="VGIR01000031">
    <property type="protein sequence ID" value="MBM3331484.1"/>
    <property type="molecule type" value="Genomic_DNA"/>
</dbReference>
<comment type="similarity">
    <text evidence="1">Belongs to the flavoredoxin family.</text>
</comment>
<name>A0A938BT70_UNCW3</name>
<dbReference type="GO" id="GO:0016646">
    <property type="term" value="F:oxidoreductase activity, acting on the CH-NH group of donors, NAD or NADP as acceptor"/>
    <property type="evidence" value="ECO:0007669"/>
    <property type="project" value="UniProtKB-ARBA"/>
</dbReference>
<comment type="caution">
    <text evidence="3">The sequence shown here is derived from an EMBL/GenBank/DDBJ whole genome shotgun (WGS) entry which is preliminary data.</text>
</comment>
<dbReference type="Proteomes" id="UP000779900">
    <property type="component" value="Unassembled WGS sequence"/>
</dbReference>
<dbReference type="GO" id="GO:0010181">
    <property type="term" value="F:FMN binding"/>
    <property type="evidence" value="ECO:0007669"/>
    <property type="project" value="InterPro"/>
</dbReference>
<dbReference type="Pfam" id="PF01613">
    <property type="entry name" value="Flavin_Reduct"/>
    <property type="match status" value="1"/>
</dbReference>
<protein>
    <submittedName>
        <fullName evidence="3">Flavin reductase family protein</fullName>
    </submittedName>
</protein>
<reference evidence="3" key="1">
    <citation type="submission" date="2019-03" db="EMBL/GenBank/DDBJ databases">
        <title>Lake Tanganyika Metagenome-Assembled Genomes (MAGs).</title>
        <authorList>
            <person name="Tran P."/>
        </authorList>
    </citation>
    <scope>NUCLEOTIDE SEQUENCE</scope>
    <source>
        <strain evidence="3">K_DeepCast_150m_m2_040</strain>
    </source>
</reference>
<evidence type="ECO:0000313" key="4">
    <source>
        <dbReference type="Proteomes" id="UP000779900"/>
    </source>
</evidence>
<dbReference type="InterPro" id="IPR002563">
    <property type="entry name" value="Flavin_Rdtase-like_dom"/>
</dbReference>
<dbReference type="InterPro" id="IPR052174">
    <property type="entry name" value="Flavoredoxin"/>
</dbReference>
<dbReference type="PANTHER" id="PTHR43567:SF5">
    <property type="entry name" value="HYPOTHETICAL CYTOSOLIC PROTEIN"/>
    <property type="match status" value="1"/>
</dbReference>
<dbReference type="Gene3D" id="2.30.110.10">
    <property type="entry name" value="Electron Transport, Fmn-binding Protein, Chain A"/>
    <property type="match status" value="1"/>
</dbReference>
<organism evidence="3 4">
    <name type="scientific">candidate division WOR-3 bacterium</name>
    <dbReference type="NCBI Taxonomy" id="2052148"/>
    <lineage>
        <taxon>Bacteria</taxon>
        <taxon>Bacteria division WOR-3</taxon>
    </lineage>
</organism>
<dbReference type="PANTHER" id="PTHR43567">
    <property type="entry name" value="FLAVOREDOXIN-RELATED-RELATED"/>
    <property type="match status" value="1"/>
</dbReference>
<proteinExistence type="inferred from homology"/>
<gene>
    <name evidence="3" type="ORF">FJY68_06475</name>
</gene>
<evidence type="ECO:0000259" key="2">
    <source>
        <dbReference type="Pfam" id="PF01613"/>
    </source>
</evidence>